<dbReference type="AlphaFoldDB" id="A0A3P7DVT8"/>
<name>A0A3P7DVT8_WUCBA</name>
<organism evidence="1 2">
    <name type="scientific">Wuchereria bancrofti</name>
    <dbReference type="NCBI Taxonomy" id="6293"/>
    <lineage>
        <taxon>Eukaryota</taxon>
        <taxon>Metazoa</taxon>
        <taxon>Ecdysozoa</taxon>
        <taxon>Nematoda</taxon>
        <taxon>Chromadorea</taxon>
        <taxon>Rhabditida</taxon>
        <taxon>Spirurina</taxon>
        <taxon>Spiruromorpha</taxon>
        <taxon>Filarioidea</taxon>
        <taxon>Onchocercidae</taxon>
        <taxon>Wuchereria</taxon>
    </lineage>
</organism>
<dbReference type="EMBL" id="UYWW01005504">
    <property type="protein sequence ID" value="VDM14191.1"/>
    <property type="molecule type" value="Genomic_DNA"/>
</dbReference>
<dbReference type="InParanoid" id="A0A3P7DVT8"/>
<sequence length="85" mass="9581">MRATEFLAKIESNYGLSTKPSSSLSTFSQYTTTTAPSIKQSSKKIRQYDARRKENNISNLSTSTFDNKVIPIRSSSNAMFIKHKL</sequence>
<evidence type="ECO:0000313" key="1">
    <source>
        <dbReference type="EMBL" id="VDM14191.1"/>
    </source>
</evidence>
<keyword evidence="2" id="KW-1185">Reference proteome</keyword>
<accession>A0A3P7DVT8</accession>
<proteinExistence type="predicted"/>
<reference evidence="1 2" key="1">
    <citation type="submission" date="2018-11" db="EMBL/GenBank/DDBJ databases">
        <authorList>
            <consortium name="Pathogen Informatics"/>
        </authorList>
    </citation>
    <scope>NUCLEOTIDE SEQUENCE [LARGE SCALE GENOMIC DNA]</scope>
</reference>
<protein>
    <submittedName>
        <fullName evidence="1">Uncharacterized protein</fullName>
    </submittedName>
</protein>
<evidence type="ECO:0000313" key="2">
    <source>
        <dbReference type="Proteomes" id="UP000270924"/>
    </source>
</evidence>
<gene>
    <name evidence="1" type="ORF">WBA_LOCUS7577</name>
</gene>
<dbReference type="Proteomes" id="UP000270924">
    <property type="component" value="Unassembled WGS sequence"/>
</dbReference>